<keyword evidence="2" id="KW-1185">Reference proteome</keyword>
<evidence type="ECO:0000313" key="1">
    <source>
        <dbReference type="EMBL" id="QIB38136.1"/>
    </source>
</evidence>
<protein>
    <submittedName>
        <fullName evidence="1">Uncharacterized protein</fullName>
    </submittedName>
</protein>
<dbReference type="AlphaFoldDB" id="A0A7L5BH86"/>
<dbReference type="KEGG" id="roy:G3A56_09155"/>
<accession>A0A7L5BH86</accession>
<dbReference type="EMBL" id="CP048632">
    <property type="protein sequence ID" value="QIB38136.1"/>
    <property type="molecule type" value="Genomic_DNA"/>
</dbReference>
<dbReference type="RefSeq" id="WP_164056314.1">
    <property type="nucleotide sequence ID" value="NZ_CP048632.1"/>
</dbReference>
<name>A0A7L5BH86_9HYPH</name>
<dbReference type="Proteomes" id="UP000464865">
    <property type="component" value="Chromosome M15-11"/>
</dbReference>
<proteinExistence type="predicted"/>
<organism evidence="1 2">
    <name type="scientific">Rhizobium oryzihabitans</name>
    <dbReference type="NCBI Taxonomy" id="2267833"/>
    <lineage>
        <taxon>Bacteria</taxon>
        <taxon>Pseudomonadati</taxon>
        <taxon>Pseudomonadota</taxon>
        <taxon>Alphaproteobacteria</taxon>
        <taxon>Hyphomicrobiales</taxon>
        <taxon>Rhizobiaceae</taxon>
        <taxon>Rhizobium/Agrobacterium group</taxon>
        <taxon>Rhizobium</taxon>
    </lineage>
</organism>
<reference evidence="1 2" key="1">
    <citation type="submission" date="2020-02" db="EMBL/GenBank/DDBJ databases">
        <title>Plant-Promoting Endophytic Bacterium Rhizobium oryzihabitans sp. nov., Isolated from the Root of Rice.</title>
        <authorList>
            <person name="zhao J."/>
            <person name="Zhang G."/>
        </authorList>
    </citation>
    <scope>NUCLEOTIDE SEQUENCE [LARGE SCALE GENOMIC DNA]</scope>
    <source>
        <strain evidence="1 2">M15</strain>
    </source>
</reference>
<evidence type="ECO:0000313" key="2">
    <source>
        <dbReference type="Proteomes" id="UP000464865"/>
    </source>
</evidence>
<sequence>MVERNQYGTEPGRLFSIAKSDTVDLENDTRALIIGTEGDIKITDDKGAVGTFTMPAGVFPIRIRRVWSTGTTAGGLVGIY</sequence>
<gene>
    <name evidence="1" type="ORF">G3A56_09155</name>
</gene>